<evidence type="ECO:0000313" key="1">
    <source>
        <dbReference type="EMBL" id="AKF15256.1"/>
    </source>
</evidence>
<proteinExistence type="predicted"/>
<dbReference type="KEGG" id="vg:26629684"/>
<gene>
    <name evidence="1" type="primary">79</name>
    <name evidence="1" type="ORF">SEA_SHEDLOCKHOLMES_79</name>
</gene>
<dbReference type="Proteomes" id="UP000207723">
    <property type="component" value="Segment"/>
</dbReference>
<evidence type="ECO:0000313" key="2">
    <source>
        <dbReference type="Proteomes" id="UP000207723"/>
    </source>
</evidence>
<dbReference type="EMBL" id="KR080206">
    <property type="protein sequence ID" value="AKF15256.1"/>
    <property type="molecule type" value="Genomic_DNA"/>
</dbReference>
<accession>A0A0F6WFA9</accession>
<name>A0A0F6WFA9_9CAUD</name>
<sequence>MIIDTATRSLTDEGFDLADKVAEFIDDRPYQWFTPSKIARGIKADSVQVWQVLQWLEREVMVQGSGTGRLRKYAARTSHC</sequence>
<dbReference type="RefSeq" id="YP_009202710.1">
    <property type="nucleotide sequence ID" value="NC_028846.1"/>
</dbReference>
<protein>
    <submittedName>
        <fullName evidence="1">Uncharacterized protein</fullName>
    </submittedName>
</protein>
<dbReference type="GeneID" id="26629684"/>
<organism evidence="1 2">
    <name type="scientific">Mycobacterium phage ShedlockHolmes</name>
    <dbReference type="NCBI Taxonomy" id="1647313"/>
    <lineage>
        <taxon>Viruses</taxon>
        <taxon>Duplodnaviria</taxon>
        <taxon>Heunggongvirae</taxon>
        <taxon>Uroviricota</taxon>
        <taxon>Caudoviricetes</taxon>
        <taxon>Weiservirinae</taxon>
        <taxon>Keshuvirus</taxon>
        <taxon>Keshuvirus shedlockholmes</taxon>
    </lineage>
</organism>
<keyword evidence="2" id="KW-1185">Reference proteome</keyword>
<reference evidence="1 2" key="1">
    <citation type="journal article" date="2015" name="Genome Announc.">
        <title>Genome Sequence of a Newly Isolated Mycobacteriophage, ShedlockHolmes.</title>
        <authorList>
            <person name="Pope W.H."/>
            <person name="Carter J.T."/>
            <person name="Dasher K.L."/>
            <person name="Haynberg M.C."/>
            <person name="Reddi A."/>
            <person name="Shedlock K.A."/>
            <person name="Lapin J.S."/>
            <person name="Prout A.K."/>
            <person name="Grubb S.R."/>
            <person name="Warner M.H."/>
            <person name="Bowman C.A."/>
            <person name="Russell D.A."/>
            <person name="Hatfull G.F."/>
        </authorList>
    </citation>
    <scope>NUCLEOTIDE SEQUENCE [LARGE SCALE GENOMIC DNA]</scope>
</reference>